<gene>
    <name evidence="1" type="ORF">G9Q97_02760</name>
</gene>
<protein>
    <submittedName>
        <fullName evidence="1">DUF3748 domain-containing protein</fullName>
    </submittedName>
</protein>
<evidence type="ECO:0000313" key="2">
    <source>
        <dbReference type="Proteomes" id="UP000649799"/>
    </source>
</evidence>
<proteinExistence type="predicted"/>
<dbReference type="InterPro" id="IPR022223">
    <property type="entry name" value="DUF3748"/>
</dbReference>
<comment type="caution">
    <text evidence="1">The sequence shown here is derived from an EMBL/GenBank/DDBJ whole genome shotgun (WGS) entry which is preliminary data.</text>
</comment>
<dbReference type="InterPro" id="IPR011042">
    <property type="entry name" value="6-blade_b-propeller_TolB-like"/>
</dbReference>
<organism evidence="1 2">
    <name type="scientific">Cyclobacterium plantarum</name>
    <dbReference type="NCBI Taxonomy" id="2716263"/>
    <lineage>
        <taxon>Bacteria</taxon>
        <taxon>Pseudomonadati</taxon>
        <taxon>Bacteroidota</taxon>
        <taxon>Cytophagia</taxon>
        <taxon>Cytophagales</taxon>
        <taxon>Cyclobacteriaceae</taxon>
        <taxon>Cyclobacterium</taxon>
    </lineage>
</organism>
<dbReference type="Gene3D" id="2.120.10.30">
    <property type="entry name" value="TolB, C-terminal domain"/>
    <property type="match status" value="1"/>
</dbReference>
<keyword evidence="2" id="KW-1185">Reference proteome</keyword>
<name>A0ABX0H6X8_9BACT</name>
<sequence>MVKSSYWEVYLTNTDKTCSMLHSFFKTCAFAYFMILLIRPAYSQDLWNIRQLTFKPQNHELDHNQNFSPDDQWIVYDTRPDPAGIALNDRIEKVHVENGESQIIYQVASSNPYGPGVGAVSYHPYHNQVVFIHGLPLSDEDTPYAGHRRLGMIVDESAGNRSYWMDSRDVSAPFTPGALRGGTHRHQWSGDGDWLGFTYNDALMVALQEKTGKVHDLRTVGVSKKRAPVIEVDMDQPGENIQGSWFSVVLVKVVAAPKPGSDEISRAYSDWWVGKNGYQREDGSWQLSRAFLGDLLNGDGKKLTEVFIVDVPEDIHKAGNYGPLEGTLTTMPMPPKDARWRRLTFTENRKYPGVSPEPRHWVSSSMDGTYVSYLAKDDRGIVQVFLVPSLGGNSIQVSFHDSHVQSMVSWHPEIREFAYVCDNAIYLNRLDEQGSPGLPRRISPGFVSAPYALAYSRNGNRLAFNKKIEGFIQVFLAERP</sequence>
<dbReference type="EMBL" id="JAANYN010000001">
    <property type="protein sequence ID" value="NHE55730.1"/>
    <property type="molecule type" value="Genomic_DNA"/>
</dbReference>
<dbReference type="SUPFAM" id="SSF82171">
    <property type="entry name" value="DPP6 N-terminal domain-like"/>
    <property type="match status" value="1"/>
</dbReference>
<accession>A0ABX0H6X8</accession>
<reference evidence="1 2" key="1">
    <citation type="submission" date="2020-03" db="EMBL/GenBank/DDBJ databases">
        <title>Cyclobacterium plantarum sp. nov., a marine bacterium isolated from a coastal-marine wetland.</title>
        <authorList>
            <person name="Sanchez-Porro C."/>
            <person name="Ventosa A."/>
            <person name="Amoozegar M."/>
        </authorList>
    </citation>
    <scope>NUCLEOTIDE SEQUENCE [LARGE SCALE GENOMIC DNA]</scope>
    <source>
        <strain evidence="1 2">GBPx2</strain>
    </source>
</reference>
<dbReference type="Proteomes" id="UP000649799">
    <property type="component" value="Unassembled WGS sequence"/>
</dbReference>
<evidence type="ECO:0000313" key="1">
    <source>
        <dbReference type="EMBL" id="NHE55730.1"/>
    </source>
</evidence>
<dbReference type="Pfam" id="PF12566">
    <property type="entry name" value="DUF3748"/>
    <property type="match status" value="1"/>
</dbReference>